<gene>
    <name evidence="3" type="ORF">C0Q70_14598</name>
</gene>
<dbReference type="EMBL" id="PZQS01000009">
    <property type="protein sequence ID" value="PVD24128.1"/>
    <property type="molecule type" value="Genomic_DNA"/>
</dbReference>
<accession>A0A2T7NSJ9</accession>
<organism evidence="3 4">
    <name type="scientific">Pomacea canaliculata</name>
    <name type="common">Golden apple snail</name>
    <dbReference type="NCBI Taxonomy" id="400727"/>
    <lineage>
        <taxon>Eukaryota</taxon>
        <taxon>Metazoa</taxon>
        <taxon>Spiralia</taxon>
        <taxon>Lophotrochozoa</taxon>
        <taxon>Mollusca</taxon>
        <taxon>Gastropoda</taxon>
        <taxon>Caenogastropoda</taxon>
        <taxon>Architaenioglossa</taxon>
        <taxon>Ampullarioidea</taxon>
        <taxon>Ampullariidae</taxon>
        <taxon>Pomacea</taxon>
    </lineage>
</organism>
<comment type="caution">
    <text evidence="3">The sequence shown here is derived from an EMBL/GenBank/DDBJ whole genome shotgun (WGS) entry which is preliminary data.</text>
</comment>
<feature type="signal peptide" evidence="2">
    <location>
        <begin position="1"/>
        <end position="19"/>
    </location>
</feature>
<evidence type="ECO:0008006" key="5">
    <source>
        <dbReference type="Google" id="ProtNLM"/>
    </source>
</evidence>
<feature type="chain" id="PRO_5015395686" description="Vesicular, overexpressed in cancer, prosurvival protein 1" evidence="2">
    <location>
        <begin position="20"/>
        <end position="131"/>
    </location>
</feature>
<feature type="transmembrane region" description="Helical" evidence="1">
    <location>
        <begin position="55"/>
        <end position="80"/>
    </location>
</feature>
<keyword evidence="1" id="KW-0812">Transmembrane</keyword>
<dbReference type="OMA" id="CAKYRHY"/>
<dbReference type="OrthoDB" id="6153591at2759"/>
<protein>
    <recommendedName>
        <fullName evidence="5">Vesicular, overexpressed in cancer, prosurvival protein 1</fullName>
    </recommendedName>
</protein>
<keyword evidence="4" id="KW-1185">Reference proteome</keyword>
<reference evidence="3 4" key="1">
    <citation type="submission" date="2018-04" db="EMBL/GenBank/DDBJ databases">
        <title>The genome of golden apple snail Pomacea canaliculata provides insight into stress tolerance and invasive adaptation.</title>
        <authorList>
            <person name="Liu C."/>
            <person name="Liu B."/>
            <person name="Ren Y."/>
            <person name="Zhang Y."/>
            <person name="Wang H."/>
            <person name="Li S."/>
            <person name="Jiang F."/>
            <person name="Yin L."/>
            <person name="Zhang G."/>
            <person name="Qian W."/>
            <person name="Fan W."/>
        </authorList>
    </citation>
    <scope>NUCLEOTIDE SEQUENCE [LARGE SCALE GENOMIC DNA]</scope>
    <source>
        <strain evidence="3">SZHN2017</strain>
        <tissue evidence="3">Muscle</tissue>
    </source>
</reference>
<evidence type="ECO:0000313" key="3">
    <source>
        <dbReference type="EMBL" id="PVD24128.1"/>
    </source>
</evidence>
<keyword evidence="1" id="KW-0472">Membrane</keyword>
<evidence type="ECO:0000256" key="1">
    <source>
        <dbReference type="SAM" id="Phobius"/>
    </source>
</evidence>
<proteinExistence type="predicted"/>
<dbReference type="AlphaFoldDB" id="A0A2T7NSJ9"/>
<dbReference type="Proteomes" id="UP000245119">
    <property type="component" value="Linkage Group LG9"/>
</dbReference>
<evidence type="ECO:0000256" key="2">
    <source>
        <dbReference type="SAM" id="SignalP"/>
    </source>
</evidence>
<evidence type="ECO:0000313" key="4">
    <source>
        <dbReference type="Proteomes" id="UP000245119"/>
    </source>
</evidence>
<sequence length="131" mass="14815">MAATSHLVAFLTLVTGTLGWKCAKYRHYFSQQPDYIDCMWDCCGNSFNRHCCAPIAIIVGCAICGAVVLAAIVVFLCCFWQRRRQRYGDTSNLFRYRRPQYHPPASSVVVQPAPYVAYGQKAPPPPDQFFQ</sequence>
<name>A0A2T7NSJ9_POMCA</name>
<dbReference type="STRING" id="400727.A0A2T7NSJ9"/>
<keyword evidence="2" id="KW-0732">Signal</keyword>
<keyword evidence="1" id="KW-1133">Transmembrane helix</keyword>